<dbReference type="EMBL" id="KV878209">
    <property type="protein sequence ID" value="OJJ41815.1"/>
    <property type="molecule type" value="Genomic_DNA"/>
</dbReference>
<dbReference type="STRING" id="1073089.A0A1L9S3S3"/>
<sequence length="474" mass="54325">MNPQLKPVEKKRIPPTAVDVQNLLAAIRKVEQRHKVRIPHDNRQTEAPDNSPTRNPLRLREVLDALAAFCVSKPKETIAISVEWKQLPEMRIVLFIANNDEVEDETQRHLGDMWRLMQAMASVYRQNLLDSEKDSELEDLSHRFSELCLNFSFDKWKHRLNSKLSALLSISIVDLPDTDPFLAARQHILGLALLYTRENAKIGKPEDRVKWRQFTVYLRETQDAIEAFLQTEPFHGPNSGRFVEFPALEKYLRKVTTPLNQLNALKAATRSPQCRKLFMCPFDIKALSSTAKVATVPNTAKDWEGVFEMAASVHREEYLMDMDVVTEECQHIAREAVRRHVSVHAEVKLAVHAIQTKNESYTYIGVSKLSCRGCQVFLSALNAVHNKRFFTKGSHGKCYYPWQFPQNFYCSEMVAAKAYRSLAESWVSTYHGYRLKPVDSSAKSYKPTPETGLRKPGENFISLNDLVNAMSDEE</sequence>
<evidence type="ECO:0000313" key="2">
    <source>
        <dbReference type="EMBL" id="OJJ41815.1"/>
    </source>
</evidence>
<keyword evidence="3" id="KW-1185">Reference proteome</keyword>
<dbReference type="Proteomes" id="UP000184383">
    <property type="component" value="Unassembled WGS sequence"/>
</dbReference>
<proteinExistence type="predicted"/>
<reference evidence="3" key="1">
    <citation type="journal article" date="2017" name="Genome Biol.">
        <title>Comparative genomics reveals high biological diversity and specific adaptations in the industrially and medically important fungal genus Aspergillus.</title>
        <authorList>
            <person name="de Vries R.P."/>
            <person name="Riley R."/>
            <person name="Wiebenga A."/>
            <person name="Aguilar-Osorio G."/>
            <person name="Amillis S."/>
            <person name="Uchima C.A."/>
            <person name="Anderluh G."/>
            <person name="Asadollahi M."/>
            <person name="Askin M."/>
            <person name="Barry K."/>
            <person name="Battaglia E."/>
            <person name="Bayram O."/>
            <person name="Benocci T."/>
            <person name="Braus-Stromeyer S.A."/>
            <person name="Caldana C."/>
            <person name="Canovas D."/>
            <person name="Cerqueira G.C."/>
            <person name="Chen F."/>
            <person name="Chen W."/>
            <person name="Choi C."/>
            <person name="Clum A."/>
            <person name="Dos Santos R.A."/>
            <person name="Damasio A.R."/>
            <person name="Diallinas G."/>
            <person name="Emri T."/>
            <person name="Fekete E."/>
            <person name="Flipphi M."/>
            <person name="Freyberg S."/>
            <person name="Gallo A."/>
            <person name="Gournas C."/>
            <person name="Habgood R."/>
            <person name="Hainaut M."/>
            <person name="Harispe M.L."/>
            <person name="Henrissat B."/>
            <person name="Hilden K.S."/>
            <person name="Hope R."/>
            <person name="Hossain A."/>
            <person name="Karabika E."/>
            <person name="Karaffa L."/>
            <person name="Karanyi Z."/>
            <person name="Krasevec N."/>
            <person name="Kuo A."/>
            <person name="Kusch H."/>
            <person name="LaButti K."/>
            <person name="Lagendijk E.L."/>
            <person name="Lapidus A."/>
            <person name="Levasseur A."/>
            <person name="Lindquist E."/>
            <person name="Lipzen A."/>
            <person name="Logrieco A.F."/>
            <person name="MacCabe A."/>
            <person name="Maekelae M.R."/>
            <person name="Malavazi I."/>
            <person name="Melin P."/>
            <person name="Meyer V."/>
            <person name="Mielnichuk N."/>
            <person name="Miskei M."/>
            <person name="Molnar A.P."/>
            <person name="Mule G."/>
            <person name="Ngan C.Y."/>
            <person name="Orejas M."/>
            <person name="Orosz E."/>
            <person name="Ouedraogo J.P."/>
            <person name="Overkamp K.M."/>
            <person name="Park H.-S."/>
            <person name="Perrone G."/>
            <person name="Piumi F."/>
            <person name="Punt P.J."/>
            <person name="Ram A.F."/>
            <person name="Ramon A."/>
            <person name="Rauscher S."/>
            <person name="Record E."/>
            <person name="Riano-Pachon D.M."/>
            <person name="Robert V."/>
            <person name="Roehrig J."/>
            <person name="Ruller R."/>
            <person name="Salamov A."/>
            <person name="Salih N.S."/>
            <person name="Samson R.A."/>
            <person name="Sandor E."/>
            <person name="Sanguinetti M."/>
            <person name="Schuetze T."/>
            <person name="Sepcic K."/>
            <person name="Shelest E."/>
            <person name="Sherlock G."/>
            <person name="Sophianopoulou V."/>
            <person name="Squina F.M."/>
            <person name="Sun H."/>
            <person name="Susca A."/>
            <person name="Todd R.B."/>
            <person name="Tsang A."/>
            <person name="Unkles S.E."/>
            <person name="van de Wiele N."/>
            <person name="van Rossen-Uffink D."/>
            <person name="Oliveira J.V."/>
            <person name="Vesth T.C."/>
            <person name="Visser J."/>
            <person name="Yu J.-H."/>
            <person name="Zhou M."/>
            <person name="Andersen M.R."/>
            <person name="Archer D.B."/>
            <person name="Baker S.E."/>
            <person name="Benoit I."/>
            <person name="Brakhage A.A."/>
            <person name="Braus G.H."/>
            <person name="Fischer R."/>
            <person name="Frisvad J.C."/>
            <person name="Goldman G.H."/>
            <person name="Houbraken J."/>
            <person name="Oakley B."/>
            <person name="Pocsi I."/>
            <person name="Scazzocchio C."/>
            <person name="Seiboth B."/>
            <person name="vanKuyk P.A."/>
            <person name="Wortman J."/>
            <person name="Dyer P.S."/>
            <person name="Grigoriev I.V."/>
        </authorList>
    </citation>
    <scope>NUCLEOTIDE SEQUENCE [LARGE SCALE GENOMIC DNA]</scope>
    <source>
        <strain evidence="3">DTO 134E9</strain>
    </source>
</reference>
<dbReference type="GeneID" id="63749026"/>
<dbReference type="VEuPathDB" id="FungiDB:ASPWEDRAFT_287921"/>
<dbReference type="InterPro" id="IPR027796">
    <property type="entry name" value="OTT_1508_deam-like"/>
</dbReference>
<feature type="region of interest" description="Disordered" evidence="1">
    <location>
        <begin position="34"/>
        <end position="55"/>
    </location>
</feature>
<dbReference type="RefSeq" id="XP_040695491.1">
    <property type="nucleotide sequence ID" value="XM_040833178.1"/>
</dbReference>
<dbReference type="Pfam" id="PF14441">
    <property type="entry name" value="OTT_1508_deam"/>
    <property type="match status" value="1"/>
</dbReference>
<dbReference type="AlphaFoldDB" id="A0A1L9S3S3"/>
<organism evidence="2 3">
    <name type="scientific">Aspergillus wentii DTO 134E9</name>
    <dbReference type="NCBI Taxonomy" id="1073089"/>
    <lineage>
        <taxon>Eukaryota</taxon>
        <taxon>Fungi</taxon>
        <taxon>Dikarya</taxon>
        <taxon>Ascomycota</taxon>
        <taxon>Pezizomycotina</taxon>
        <taxon>Eurotiomycetes</taxon>
        <taxon>Eurotiomycetidae</taxon>
        <taxon>Eurotiales</taxon>
        <taxon>Aspergillaceae</taxon>
        <taxon>Aspergillus</taxon>
        <taxon>Aspergillus subgen. Cremei</taxon>
    </lineage>
</organism>
<dbReference type="OrthoDB" id="4506255at2759"/>
<evidence type="ECO:0000313" key="3">
    <source>
        <dbReference type="Proteomes" id="UP000184383"/>
    </source>
</evidence>
<evidence type="ECO:0000256" key="1">
    <source>
        <dbReference type="SAM" id="MobiDB-lite"/>
    </source>
</evidence>
<gene>
    <name evidence="2" type="ORF">ASPWEDRAFT_287921</name>
</gene>
<name>A0A1L9S3S3_ASPWE</name>
<accession>A0A1L9S3S3</accession>
<protein>
    <submittedName>
        <fullName evidence="2">Uncharacterized protein</fullName>
    </submittedName>
</protein>